<dbReference type="InterPro" id="IPR050109">
    <property type="entry name" value="HTH-type_TetR-like_transc_reg"/>
</dbReference>
<dbReference type="AlphaFoldDB" id="A0A4R3J8R5"/>
<organism evidence="4 5">
    <name type="scientific">Primorskyibacter sedentarius</name>
    <dbReference type="NCBI Taxonomy" id="745311"/>
    <lineage>
        <taxon>Bacteria</taxon>
        <taxon>Pseudomonadati</taxon>
        <taxon>Pseudomonadota</taxon>
        <taxon>Alphaproteobacteria</taxon>
        <taxon>Rhodobacterales</taxon>
        <taxon>Roseobacteraceae</taxon>
        <taxon>Primorskyibacter</taxon>
    </lineage>
</organism>
<dbReference type="SUPFAM" id="SSF48498">
    <property type="entry name" value="Tetracyclin repressor-like, C-terminal domain"/>
    <property type="match status" value="1"/>
</dbReference>
<protein>
    <submittedName>
        <fullName evidence="4">TetR family transcriptional regulator</fullName>
    </submittedName>
</protein>
<evidence type="ECO:0000313" key="5">
    <source>
        <dbReference type="Proteomes" id="UP000295696"/>
    </source>
</evidence>
<dbReference type="Pfam" id="PF00440">
    <property type="entry name" value="TetR_N"/>
    <property type="match status" value="1"/>
</dbReference>
<dbReference type="SUPFAM" id="SSF46689">
    <property type="entry name" value="Homeodomain-like"/>
    <property type="match status" value="1"/>
</dbReference>
<keyword evidence="1 2" id="KW-0238">DNA-binding</keyword>
<keyword evidence="5" id="KW-1185">Reference proteome</keyword>
<dbReference type="PANTHER" id="PTHR30055">
    <property type="entry name" value="HTH-TYPE TRANSCRIPTIONAL REGULATOR RUTR"/>
    <property type="match status" value="1"/>
</dbReference>
<dbReference type="Pfam" id="PF08362">
    <property type="entry name" value="TetR_C_3"/>
    <property type="match status" value="1"/>
</dbReference>
<name>A0A4R3J8R5_9RHOB</name>
<evidence type="ECO:0000256" key="2">
    <source>
        <dbReference type="PROSITE-ProRule" id="PRU00335"/>
    </source>
</evidence>
<dbReference type="InterPro" id="IPR013573">
    <property type="entry name" value="Tscrpt_reg_YcdC_C"/>
</dbReference>
<dbReference type="PRINTS" id="PR00455">
    <property type="entry name" value="HTHTETR"/>
</dbReference>
<comment type="caution">
    <text evidence="4">The sequence shown here is derived from an EMBL/GenBank/DDBJ whole genome shotgun (WGS) entry which is preliminary data.</text>
</comment>
<accession>A0A4R3J8R5</accession>
<sequence length="217" mass="24373">MDDGTSLPTAPKLSRIQKRNRKRIMDAALNVFSQHGFRGATLDQIAQEAGLSKPNILYYFDGKEAIHVDLLNTLMAEWLAPLEEMNPEGEPLDELMTYIARKLEMSRAYPRESRLFANEIIQGAPRIGPHLASGLKPLFDRKCDLIAEWVRRGKLAPVDPGHLIFSIWAVTQHYADFEAQVDVLMPDSDAAWAGAHTHVEAMFRKLLTPPGYSGAHR</sequence>
<dbReference type="Gene3D" id="1.10.10.60">
    <property type="entry name" value="Homeodomain-like"/>
    <property type="match status" value="1"/>
</dbReference>
<evidence type="ECO:0000313" key="4">
    <source>
        <dbReference type="EMBL" id="TCS61894.1"/>
    </source>
</evidence>
<feature type="domain" description="HTH tetR-type" evidence="3">
    <location>
        <begin position="18"/>
        <end position="78"/>
    </location>
</feature>
<dbReference type="EMBL" id="SLZU01000010">
    <property type="protein sequence ID" value="TCS61894.1"/>
    <property type="molecule type" value="Genomic_DNA"/>
</dbReference>
<proteinExistence type="predicted"/>
<dbReference type="Proteomes" id="UP000295696">
    <property type="component" value="Unassembled WGS sequence"/>
</dbReference>
<dbReference type="GO" id="GO:0045892">
    <property type="term" value="P:negative regulation of DNA-templated transcription"/>
    <property type="evidence" value="ECO:0007669"/>
    <property type="project" value="InterPro"/>
</dbReference>
<dbReference type="InterPro" id="IPR009057">
    <property type="entry name" value="Homeodomain-like_sf"/>
</dbReference>
<dbReference type="InterPro" id="IPR036271">
    <property type="entry name" value="Tet_transcr_reg_TetR-rel_C_sf"/>
</dbReference>
<dbReference type="InterPro" id="IPR001647">
    <property type="entry name" value="HTH_TetR"/>
</dbReference>
<evidence type="ECO:0000256" key="1">
    <source>
        <dbReference type="ARBA" id="ARBA00023125"/>
    </source>
</evidence>
<dbReference type="GO" id="GO:0000976">
    <property type="term" value="F:transcription cis-regulatory region binding"/>
    <property type="evidence" value="ECO:0007669"/>
    <property type="project" value="TreeGrafter"/>
</dbReference>
<dbReference type="RefSeq" id="WP_243651947.1">
    <property type="nucleotide sequence ID" value="NZ_CBDUOC010000132.1"/>
</dbReference>
<dbReference type="Gene3D" id="1.10.357.10">
    <property type="entry name" value="Tetracycline Repressor, domain 2"/>
    <property type="match status" value="1"/>
</dbReference>
<dbReference type="PROSITE" id="PS50977">
    <property type="entry name" value="HTH_TETR_2"/>
    <property type="match status" value="1"/>
</dbReference>
<feature type="DNA-binding region" description="H-T-H motif" evidence="2">
    <location>
        <begin position="41"/>
        <end position="60"/>
    </location>
</feature>
<evidence type="ECO:0000259" key="3">
    <source>
        <dbReference type="PROSITE" id="PS50977"/>
    </source>
</evidence>
<dbReference type="PANTHER" id="PTHR30055:SF196">
    <property type="entry name" value="HTH-TYPE TRANSCRIPTIONAL REGULATOR RUTR"/>
    <property type="match status" value="1"/>
</dbReference>
<dbReference type="GO" id="GO:0003700">
    <property type="term" value="F:DNA-binding transcription factor activity"/>
    <property type="evidence" value="ECO:0007669"/>
    <property type="project" value="TreeGrafter"/>
</dbReference>
<gene>
    <name evidence="4" type="ORF">EDD52_11068</name>
</gene>
<reference evidence="4 5" key="1">
    <citation type="submission" date="2019-03" db="EMBL/GenBank/DDBJ databases">
        <title>Genomic Encyclopedia of Type Strains, Phase IV (KMG-IV): sequencing the most valuable type-strain genomes for metagenomic binning, comparative biology and taxonomic classification.</title>
        <authorList>
            <person name="Goeker M."/>
        </authorList>
    </citation>
    <scope>NUCLEOTIDE SEQUENCE [LARGE SCALE GENOMIC DNA]</scope>
    <source>
        <strain evidence="4 5">DSM 104836</strain>
    </source>
</reference>